<dbReference type="Proteomes" id="UP000054387">
    <property type="component" value="Unassembled WGS sequence"/>
</dbReference>
<dbReference type="NCBIfam" id="NF041332">
    <property type="entry name" value="KDG_KDGal_kin_Halo"/>
    <property type="match status" value="1"/>
</dbReference>
<dbReference type="PRINTS" id="PR00990">
    <property type="entry name" value="RIBOKINASE"/>
</dbReference>
<dbReference type="PANTHER" id="PTHR43320:SF2">
    <property type="entry name" value="2-DEHYDRO-3-DEOXYGLUCONOKINASE_2-DEHYDRO-3-DEOXYGALACTONOKINASE"/>
    <property type="match status" value="1"/>
</dbReference>
<dbReference type="STRING" id="1514971.AUR64_06950"/>
<keyword evidence="2" id="KW-0808">Transferase</keyword>
<dbReference type="InterPro" id="IPR052700">
    <property type="entry name" value="Carb_kinase_PfkB-like"/>
</dbReference>
<keyword evidence="3 5" id="KW-0418">Kinase</keyword>
<dbReference type="RefSeq" id="WP_058580709.1">
    <property type="nucleotide sequence ID" value="NZ_LOPU01000016.1"/>
</dbReference>
<proteinExistence type="inferred from homology"/>
<dbReference type="InterPro" id="IPR002139">
    <property type="entry name" value="Ribo/fructo_kinase"/>
</dbReference>
<dbReference type="GO" id="GO:0016301">
    <property type="term" value="F:kinase activity"/>
    <property type="evidence" value="ECO:0007669"/>
    <property type="project" value="UniProtKB-KW"/>
</dbReference>
<dbReference type="Gene3D" id="3.40.1190.20">
    <property type="match status" value="1"/>
</dbReference>
<dbReference type="InterPro" id="IPR029056">
    <property type="entry name" value="Ribokinase-like"/>
</dbReference>
<protein>
    <submittedName>
        <fullName evidence="5">2-keto-3-deoxygluconate kinase</fullName>
    </submittedName>
</protein>
<feature type="domain" description="Carbohydrate kinase PfkB" evidence="4">
    <location>
        <begin position="1"/>
        <end position="298"/>
    </location>
</feature>
<sequence>MTDLVTFGETMLRLSPPQGHRLETTDDLDLRIGGAESNVAAAVSRLGFDSAWLSKLPDSPLGRRVTVELQSHGVDTPVAWSDDDATRMGTYYIEHGGAPRGTNVIYDRADAAITTVSADELPTERIRESEMFYTSGITPALSEAAAKATATLLETANDAGTTTVFDLNYRSKLWTPEEAAVGYRALFDAVDVLVAAERDTREVLGRDGTPEDLVSGLADDYDFETVILTRGDEGALALHDGETYDQPVYEADTVDAVGTGDAFVGGFLAARLDGENVATGLEYAAATAALKRTIDGDIAVVTPEEVDAVVGEDGAGISR</sequence>
<evidence type="ECO:0000313" key="5">
    <source>
        <dbReference type="EMBL" id="KTG10911.1"/>
    </source>
</evidence>
<dbReference type="AlphaFoldDB" id="A0A0W1RCT0"/>
<dbReference type="PANTHER" id="PTHR43320">
    <property type="entry name" value="SUGAR KINASE"/>
    <property type="match status" value="1"/>
</dbReference>
<dbReference type="OrthoDB" id="96179at2157"/>
<dbReference type="SUPFAM" id="SSF53613">
    <property type="entry name" value="Ribokinase-like"/>
    <property type="match status" value="1"/>
</dbReference>
<evidence type="ECO:0000256" key="2">
    <source>
        <dbReference type="ARBA" id="ARBA00022679"/>
    </source>
</evidence>
<dbReference type="InterPro" id="IPR011611">
    <property type="entry name" value="PfkB_dom"/>
</dbReference>
<keyword evidence="6" id="KW-1185">Reference proteome</keyword>
<dbReference type="EMBL" id="LOPU01000016">
    <property type="protein sequence ID" value="KTG10911.1"/>
    <property type="molecule type" value="Genomic_DNA"/>
</dbReference>
<evidence type="ECO:0000256" key="1">
    <source>
        <dbReference type="ARBA" id="ARBA00010688"/>
    </source>
</evidence>
<dbReference type="InterPro" id="IPR054871">
    <property type="entry name" value="KDG_KDGal_kin_Halo"/>
</dbReference>
<dbReference type="CDD" id="cd01166">
    <property type="entry name" value="KdgK"/>
    <property type="match status" value="1"/>
</dbReference>
<dbReference type="Pfam" id="PF00294">
    <property type="entry name" value="PfkB"/>
    <property type="match status" value="1"/>
</dbReference>
<evidence type="ECO:0000259" key="4">
    <source>
        <dbReference type="Pfam" id="PF00294"/>
    </source>
</evidence>
<evidence type="ECO:0000313" key="6">
    <source>
        <dbReference type="Proteomes" id="UP000054387"/>
    </source>
</evidence>
<gene>
    <name evidence="5" type="ORF">AUR64_06950</name>
</gene>
<evidence type="ECO:0000256" key="3">
    <source>
        <dbReference type="ARBA" id="ARBA00022777"/>
    </source>
</evidence>
<comment type="caution">
    <text evidence="5">The sequence shown here is derived from an EMBL/GenBank/DDBJ whole genome shotgun (WGS) entry which is preliminary data.</text>
</comment>
<organism evidence="5 6">
    <name type="scientific">Haloprofundus marisrubri</name>
    <dbReference type="NCBI Taxonomy" id="1514971"/>
    <lineage>
        <taxon>Archaea</taxon>
        <taxon>Methanobacteriati</taxon>
        <taxon>Methanobacteriota</taxon>
        <taxon>Stenosarchaea group</taxon>
        <taxon>Halobacteria</taxon>
        <taxon>Halobacteriales</taxon>
        <taxon>Haloferacaceae</taxon>
        <taxon>Haloprofundus</taxon>
    </lineage>
</organism>
<comment type="similarity">
    <text evidence="1">Belongs to the carbohydrate kinase PfkB family.</text>
</comment>
<accession>A0A0W1RCT0</accession>
<name>A0A0W1RCT0_9EURY</name>
<reference evidence="5 6" key="1">
    <citation type="submission" date="2015-12" db="EMBL/GenBank/DDBJ databases">
        <title>Haloprofundus marisrubri gen. nov., sp. nov., an extremely halophilic archaeon isolated from the Discovery deep brine-seawater interface in the Red Sea.</title>
        <authorList>
            <person name="Zhang G."/>
            <person name="Stingl U."/>
            <person name="Rashid M."/>
        </authorList>
    </citation>
    <scope>NUCLEOTIDE SEQUENCE [LARGE SCALE GENOMIC DNA]</scope>
    <source>
        <strain evidence="5 6">SB9</strain>
    </source>
</reference>